<organism evidence="5 6">
    <name type="scientific">Ceratocystis pirilliformis</name>
    <dbReference type="NCBI Taxonomy" id="259994"/>
    <lineage>
        <taxon>Eukaryota</taxon>
        <taxon>Fungi</taxon>
        <taxon>Dikarya</taxon>
        <taxon>Ascomycota</taxon>
        <taxon>Pezizomycotina</taxon>
        <taxon>Sordariomycetes</taxon>
        <taxon>Hypocreomycetidae</taxon>
        <taxon>Microascales</taxon>
        <taxon>Ceratocystidaceae</taxon>
        <taxon>Ceratocystis</taxon>
    </lineage>
</organism>
<keyword evidence="1" id="KW-0479">Metal-binding</keyword>
<dbReference type="InterPro" id="IPR007219">
    <property type="entry name" value="XnlR_reg_dom"/>
</dbReference>
<dbReference type="PANTHER" id="PTHR46910">
    <property type="entry name" value="TRANSCRIPTION FACTOR PDR1"/>
    <property type="match status" value="1"/>
</dbReference>
<feature type="region of interest" description="Disordered" evidence="3">
    <location>
        <begin position="878"/>
        <end position="902"/>
    </location>
</feature>
<dbReference type="Proteomes" id="UP001583280">
    <property type="component" value="Unassembled WGS sequence"/>
</dbReference>
<keyword evidence="6" id="KW-1185">Reference proteome</keyword>
<feature type="region of interest" description="Disordered" evidence="3">
    <location>
        <begin position="98"/>
        <end position="166"/>
    </location>
</feature>
<name>A0ABR3YV69_9PEZI</name>
<comment type="caution">
    <text evidence="5">The sequence shown here is derived from an EMBL/GenBank/DDBJ whole genome shotgun (WGS) entry which is preliminary data.</text>
</comment>
<dbReference type="PANTHER" id="PTHR46910:SF12">
    <property type="entry name" value="REGULATORY PROTEIN CAT8"/>
    <property type="match status" value="1"/>
</dbReference>
<dbReference type="PROSITE" id="PS50048">
    <property type="entry name" value="ZN2_CY6_FUNGAL_2"/>
    <property type="match status" value="1"/>
</dbReference>
<dbReference type="InterPro" id="IPR036864">
    <property type="entry name" value="Zn2-C6_fun-type_DNA-bd_sf"/>
</dbReference>
<sequence>MPGIIPMKVIQVGKGSQSRIAQACDRCRSKKIRCDGLRPTCSQCSSVGFNCKTSDKLSRRAFPRGYTESLEERIRGLESENRGLKDALDEQDKRLEFLSKSRTPANQITTAIPSPPPSSSAASSTNGSTVAPASSQSPTRSSTHSAGTPPTSASSPEDTFKTPVPSLQLGVENSDSFFMGPSSGKNFIESFKRLMQEKAIHCPSFNSQVFLHMQGCSPLTSEVASNPPNLNSIPPRLFTDKCVNVFFQEWAPLFPVLHKPDFLRTYDEFMTDHSKVKSPHKLAQLYLVFAIAALSSGQTDTDQIAFCERHWQSFLDPLVLDSSISTLQCVILAMMYCTIRGNYKRLQYYRSIAVSACLRLGLHHKQKYFSFSALTVECRKRAFWTLYTVDCFAAALLGSPRLISDGWVETEYPIDADDEYISDAGIQPTLPGEVTRISSALALFRISRIMAKVLDTAYVSGAADLSVQTMNAFDQQLANWENSLPPHLKLVFEQDKPSTNMTGSRSPILALALNYIRVLTHRPALEAKPLSGNGANILTIGKTSKRIVQIIELLEERRMSFALCLNKADLLAISGLSLLYEGIKLGSHRNISMQGNVPLVNFVVKGLFRLKAPGCLEFKKAAAAFVRLEDGSVLRLQDEPKVMALHRPRSESGSISTARTKVANESSVSRIATGNGHSLQARLDIASASEPDLVAQAERIRRMTMPTMPSRPNLRTPTMGSFDLGKNSIIPAAPGDAGFDLFYPYGASSNTEVSKHGSRADLEASSLTPNRLSIDGDSSTEEALKTMMSSAMADSAVAEGTNHLFDMIYGNQHDIIMGQESSPSGSSGGHQQLPDGWNYNMHVSVGGGPPSLAISDTTAGSDEQAAAAVAAGGESSAAAGAEAAAGDLEASQMSPPEASPQQKAEFTPLVMNGLGNEDGYSMSFIGDNILDTFNSFV</sequence>
<keyword evidence="2" id="KW-0539">Nucleus</keyword>
<dbReference type="EMBL" id="JAWDJO010000136">
    <property type="protein sequence ID" value="KAL1892173.1"/>
    <property type="molecule type" value="Genomic_DNA"/>
</dbReference>
<evidence type="ECO:0000256" key="1">
    <source>
        <dbReference type="ARBA" id="ARBA00022723"/>
    </source>
</evidence>
<dbReference type="CDD" id="cd15485">
    <property type="entry name" value="ZIP_Cat8"/>
    <property type="match status" value="1"/>
</dbReference>
<dbReference type="CDD" id="cd00067">
    <property type="entry name" value="GAL4"/>
    <property type="match status" value="1"/>
</dbReference>
<dbReference type="Pfam" id="PF04082">
    <property type="entry name" value="Fungal_trans"/>
    <property type="match status" value="1"/>
</dbReference>
<proteinExistence type="predicted"/>
<dbReference type="SMART" id="SM00066">
    <property type="entry name" value="GAL4"/>
    <property type="match status" value="1"/>
</dbReference>
<evidence type="ECO:0000313" key="6">
    <source>
        <dbReference type="Proteomes" id="UP001583280"/>
    </source>
</evidence>
<dbReference type="CDD" id="cd12148">
    <property type="entry name" value="fungal_TF_MHR"/>
    <property type="match status" value="1"/>
</dbReference>
<evidence type="ECO:0000256" key="3">
    <source>
        <dbReference type="SAM" id="MobiDB-lite"/>
    </source>
</evidence>
<dbReference type="InterPro" id="IPR050987">
    <property type="entry name" value="AtrR-like"/>
</dbReference>
<dbReference type="SUPFAM" id="SSF57701">
    <property type="entry name" value="Zn2/Cys6 DNA-binding domain"/>
    <property type="match status" value="1"/>
</dbReference>
<dbReference type="InterPro" id="IPR001138">
    <property type="entry name" value="Zn2Cys6_DnaBD"/>
</dbReference>
<feature type="compositionally biased region" description="Basic and acidic residues" evidence="3">
    <location>
        <begin position="753"/>
        <end position="762"/>
    </location>
</feature>
<accession>A0ABR3YV69</accession>
<feature type="region of interest" description="Disordered" evidence="3">
    <location>
        <begin position="750"/>
        <end position="780"/>
    </location>
</feature>
<gene>
    <name evidence="5" type="primary">CAT8</name>
    <name evidence="5" type="ORF">Cpir12675_004641</name>
</gene>
<reference evidence="5 6" key="1">
    <citation type="journal article" date="2024" name="IMA Fungus">
        <title>IMA Genome - F19 : A genome assembly and annotation guide to empower mycologists, including annotated draft genome sequences of Ceratocystis pirilliformis, Diaporthe australafricana, Fusarium ophioides, Paecilomyces lecythidis, and Sporothrix stenoceras.</title>
        <authorList>
            <person name="Aylward J."/>
            <person name="Wilson A.M."/>
            <person name="Visagie C.M."/>
            <person name="Spraker J."/>
            <person name="Barnes I."/>
            <person name="Buitendag C."/>
            <person name="Ceriani C."/>
            <person name="Del Mar Angel L."/>
            <person name="du Plessis D."/>
            <person name="Fuchs T."/>
            <person name="Gasser K."/>
            <person name="Kramer D."/>
            <person name="Li W."/>
            <person name="Munsamy K."/>
            <person name="Piso A."/>
            <person name="Price J.L."/>
            <person name="Sonnekus B."/>
            <person name="Thomas C."/>
            <person name="van der Nest A."/>
            <person name="van Dijk A."/>
            <person name="van Heerden A."/>
            <person name="van Vuuren N."/>
            <person name="Yilmaz N."/>
            <person name="Duong T.A."/>
            <person name="van der Merwe N.A."/>
            <person name="Wingfield M.J."/>
            <person name="Wingfield B.D."/>
        </authorList>
    </citation>
    <scope>NUCLEOTIDE SEQUENCE [LARGE SCALE GENOMIC DNA]</scope>
    <source>
        <strain evidence="5 6">CMW 12675</strain>
    </source>
</reference>
<keyword evidence="5" id="KW-0238">DNA-binding</keyword>
<dbReference type="PROSITE" id="PS00463">
    <property type="entry name" value="ZN2_CY6_FUNGAL_1"/>
    <property type="match status" value="1"/>
</dbReference>
<evidence type="ECO:0000256" key="2">
    <source>
        <dbReference type="ARBA" id="ARBA00023242"/>
    </source>
</evidence>
<dbReference type="SMART" id="SM00906">
    <property type="entry name" value="Fungal_trans"/>
    <property type="match status" value="1"/>
</dbReference>
<dbReference type="Gene3D" id="4.10.240.10">
    <property type="entry name" value="Zn(2)-C6 fungal-type DNA-binding domain"/>
    <property type="match status" value="1"/>
</dbReference>
<feature type="domain" description="Zn(2)-C6 fungal-type" evidence="4">
    <location>
        <begin position="23"/>
        <end position="53"/>
    </location>
</feature>
<feature type="region of interest" description="Disordered" evidence="3">
    <location>
        <begin position="816"/>
        <end position="844"/>
    </location>
</feature>
<feature type="compositionally biased region" description="Low complexity" evidence="3">
    <location>
        <begin position="119"/>
        <end position="156"/>
    </location>
</feature>
<evidence type="ECO:0000313" key="5">
    <source>
        <dbReference type="EMBL" id="KAL1892173.1"/>
    </source>
</evidence>
<dbReference type="Pfam" id="PF00172">
    <property type="entry name" value="Zn_clus"/>
    <property type="match status" value="1"/>
</dbReference>
<evidence type="ECO:0000259" key="4">
    <source>
        <dbReference type="PROSITE" id="PS50048"/>
    </source>
</evidence>
<dbReference type="GO" id="GO:0003677">
    <property type="term" value="F:DNA binding"/>
    <property type="evidence" value="ECO:0007669"/>
    <property type="project" value="UniProtKB-KW"/>
</dbReference>
<feature type="compositionally biased region" description="Low complexity" evidence="3">
    <location>
        <begin position="878"/>
        <end position="891"/>
    </location>
</feature>
<protein>
    <submittedName>
        <fullName evidence="5">DNA-binding transcription factor cat8</fullName>
    </submittedName>
</protein>